<sequence>MTHVGRLEGKVALISGGARGLGAAHVELFAEEGGAVVFGDVLVDEGAALADRLGERGLHVQFLKLDVTQADDWAAAVDLAVNLHGRLTTLVNNAAIFSADGTQDVTQETFRHVLSVNLEGQWLGMRAALPALVEFGNSSIVNICSVYAHLATPDAVAYHASKGGVLIMTRSTALEYVGRGVRVNAVNPGAIDTLFAGSATPDAGAISSVVPLGRSADPREIAHASLFLASDDASYITGTEIVADGGWSAG</sequence>
<evidence type="ECO:0000256" key="2">
    <source>
        <dbReference type="ARBA" id="ARBA00023002"/>
    </source>
</evidence>
<dbReference type="Pfam" id="PF13561">
    <property type="entry name" value="adh_short_C2"/>
    <property type="match status" value="1"/>
</dbReference>
<dbReference type="InterPro" id="IPR002347">
    <property type="entry name" value="SDR_fam"/>
</dbReference>
<dbReference type="AlphaFoldDB" id="A0A417XTY8"/>
<keyword evidence="2" id="KW-0560">Oxidoreductase</keyword>
<dbReference type="EMBL" id="QXGH01000040">
    <property type="protein sequence ID" value="RHW23765.1"/>
    <property type="molecule type" value="Genomic_DNA"/>
</dbReference>
<evidence type="ECO:0000313" key="3">
    <source>
        <dbReference type="EMBL" id="RHW23765.1"/>
    </source>
</evidence>
<proteinExistence type="inferred from homology"/>
<dbReference type="Proteomes" id="UP000283644">
    <property type="component" value="Unassembled WGS sequence"/>
</dbReference>
<dbReference type="GO" id="GO:0016491">
    <property type="term" value="F:oxidoreductase activity"/>
    <property type="evidence" value="ECO:0007669"/>
    <property type="project" value="UniProtKB-KW"/>
</dbReference>
<dbReference type="PANTHER" id="PTHR24321:SF8">
    <property type="entry name" value="ESTRADIOL 17-BETA-DEHYDROGENASE 8-RELATED"/>
    <property type="match status" value="1"/>
</dbReference>
<protein>
    <submittedName>
        <fullName evidence="3">SDR family oxidoreductase</fullName>
    </submittedName>
</protein>
<dbReference type="Gene3D" id="3.40.50.720">
    <property type="entry name" value="NAD(P)-binding Rossmann-like Domain"/>
    <property type="match status" value="1"/>
</dbReference>
<keyword evidence="4" id="KW-1185">Reference proteome</keyword>
<name>A0A417XTY8_9ACTN</name>
<dbReference type="FunFam" id="3.40.50.720:FF:000084">
    <property type="entry name" value="Short-chain dehydrogenase reductase"/>
    <property type="match status" value="1"/>
</dbReference>
<accession>A0A417XTY8</accession>
<reference evidence="3 4" key="1">
    <citation type="submission" date="2018-09" db="EMBL/GenBank/DDBJ databases">
        <title>Genome sequencing of Nocardioides immobilis CCTCC AB 2017083 for comparison to Nocardioides silvaticus.</title>
        <authorList>
            <person name="Li C."/>
            <person name="Wang G."/>
        </authorList>
    </citation>
    <scope>NUCLEOTIDE SEQUENCE [LARGE SCALE GENOMIC DNA]</scope>
    <source>
        <strain evidence="3 4">CCTCC AB 2017083</strain>
    </source>
</reference>
<evidence type="ECO:0000313" key="4">
    <source>
        <dbReference type="Proteomes" id="UP000283644"/>
    </source>
</evidence>
<dbReference type="OrthoDB" id="7064009at2"/>
<organism evidence="3 4">
    <name type="scientific">Nocardioides immobilis</name>
    <dbReference type="NCBI Taxonomy" id="2049295"/>
    <lineage>
        <taxon>Bacteria</taxon>
        <taxon>Bacillati</taxon>
        <taxon>Actinomycetota</taxon>
        <taxon>Actinomycetes</taxon>
        <taxon>Propionibacteriales</taxon>
        <taxon>Nocardioidaceae</taxon>
        <taxon>Nocardioides</taxon>
    </lineage>
</organism>
<evidence type="ECO:0000256" key="1">
    <source>
        <dbReference type="ARBA" id="ARBA00006484"/>
    </source>
</evidence>
<gene>
    <name evidence="3" type="ORF">D0Z08_27875</name>
</gene>
<dbReference type="SUPFAM" id="SSF51735">
    <property type="entry name" value="NAD(P)-binding Rossmann-fold domains"/>
    <property type="match status" value="1"/>
</dbReference>
<dbReference type="PRINTS" id="PR00080">
    <property type="entry name" value="SDRFAMILY"/>
</dbReference>
<dbReference type="PANTHER" id="PTHR24321">
    <property type="entry name" value="DEHYDROGENASES, SHORT CHAIN"/>
    <property type="match status" value="1"/>
</dbReference>
<dbReference type="InterPro" id="IPR036291">
    <property type="entry name" value="NAD(P)-bd_dom_sf"/>
</dbReference>
<comment type="caution">
    <text evidence="3">The sequence shown here is derived from an EMBL/GenBank/DDBJ whole genome shotgun (WGS) entry which is preliminary data.</text>
</comment>
<dbReference type="PRINTS" id="PR00081">
    <property type="entry name" value="GDHRDH"/>
</dbReference>
<comment type="similarity">
    <text evidence="1">Belongs to the short-chain dehydrogenases/reductases (SDR) family.</text>
</comment>